<evidence type="ECO:0000313" key="3">
    <source>
        <dbReference type="Proteomes" id="UP000682802"/>
    </source>
</evidence>
<evidence type="ECO:0008006" key="4">
    <source>
        <dbReference type="Google" id="ProtNLM"/>
    </source>
</evidence>
<evidence type="ECO:0000256" key="1">
    <source>
        <dbReference type="SAM" id="SignalP"/>
    </source>
</evidence>
<accession>A0ABX8GR89</accession>
<feature type="signal peptide" evidence="1">
    <location>
        <begin position="1"/>
        <end position="20"/>
    </location>
</feature>
<gene>
    <name evidence="2" type="ORF">KM029_12010</name>
</gene>
<dbReference type="Proteomes" id="UP000682802">
    <property type="component" value="Chromosome 1"/>
</dbReference>
<protein>
    <recommendedName>
        <fullName evidence="4">DUF4377 domain-containing protein</fullName>
    </recommendedName>
</protein>
<dbReference type="PROSITE" id="PS51257">
    <property type="entry name" value="PROKAR_LIPOPROTEIN"/>
    <property type="match status" value="1"/>
</dbReference>
<organism evidence="2 3">
    <name type="scientific">Flammeovirga kamogawensis</name>
    <dbReference type="NCBI Taxonomy" id="373891"/>
    <lineage>
        <taxon>Bacteria</taxon>
        <taxon>Pseudomonadati</taxon>
        <taxon>Bacteroidota</taxon>
        <taxon>Cytophagia</taxon>
        <taxon>Cytophagales</taxon>
        <taxon>Flammeovirgaceae</taxon>
        <taxon>Flammeovirga</taxon>
    </lineage>
</organism>
<dbReference type="EMBL" id="CP076128">
    <property type="protein sequence ID" value="QWG06085.1"/>
    <property type="molecule type" value="Genomic_DNA"/>
</dbReference>
<feature type="chain" id="PRO_5047113408" description="DUF4377 domain-containing protein" evidence="1">
    <location>
        <begin position="21"/>
        <end position="272"/>
    </location>
</feature>
<evidence type="ECO:0000313" key="2">
    <source>
        <dbReference type="EMBL" id="QWG06085.1"/>
    </source>
</evidence>
<proteinExistence type="predicted"/>
<keyword evidence="3" id="KW-1185">Reference proteome</keyword>
<dbReference type="RefSeq" id="WP_144073518.1">
    <property type="nucleotide sequence ID" value="NZ_CP076128.1"/>
</dbReference>
<reference evidence="2 3" key="1">
    <citation type="submission" date="2021-05" db="EMBL/GenBank/DDBJ databases">
        <title>Comparative genomic studies on the polysaccharide-degrading batcterial strains of the Flammeovirga genus.</title>
        <authorList>
            <person name="Zewei F."/>
            <person name="Zheng Z."/>
            <person name="Yu L."/>
            <person name="Ruyue G."/>
            <person name="Yanhong M."/>
            <person name="Yuanyuan C."/>
            <person name="Jingyan G."/>
            <person name="Wenjun H."/>
        </authorList>
    </citation>
    <scope>NUCLEOTIDE SEQUENCE [LARGE SCALE GENOMIC DNA]</scope>
    <source>
        <strain evidence="2 3">YS10</strain>
    </source>
</reference>
<name>A0ABX8GR89_9BACT</name>
<keyword evidence="1" id="KW-0732">Signal</keyword>
<sequence>MKIRLLTLLFVSYMVISCSSGDDNINTHSDPTIEIENQQEVLEVYPLDTINLNVKATTTSDEPISSFTSYNDCGEKLSSDPNSVYENQYTYAYKAVTPYEKGDTEIRFTAYTDKGENSDIIQKIKVIDNPYLIEFDSSDVPLAAQDLSTFNVSGLLKSKIPFNDINFSTSVEEGNVQTVKDNNLIALPHSQKQGFTITNQSYTKDNNGYYQYTFDVTYTVTAEVNDGDQNTPPTILDKFYFSIYYNFYYPNQNIKCSSSKRFGTWSKTVSIQ</sequence>